<dbReference type="InterPro" id="IPR008207">
    <property type="entry name" value="Sig_transdc_His_kin_Hpt_dom"/>
</dbReference>
<dbReference type="InterPro" id="IPR036641">
    <property type="entry name" value="HPT_dom_sf"/>
</dbReference>
<evidence type="ECO:0000256" key="7">
    <source>
        <dbReference type="ARBA" id="ARBA00022741"/>
    </source>
</evidence>
<evidence type="ECO:0000313" key="19">
    <source>
        <dbReference type="Proteomes" id="UP000618445"/>
    </source>
</evidence>
<dbReference type="PANTHER" id="PTHR45339">
    <property type="entry name" value="HYBRID SIGNAL TRANSDUCTION HISTIDINE KINASE J"/>
    <property type="match status" value="1"/>
</dbReference>
<keyword evidence="8" id="KW-0418">Kinase</keyword>
<keyword evidence="8" id="KW-0808">Transferase</keyword>
<evidence type="ECO:0000256" key="9">
    <source>
        <dbReference type="ARBA" id="ARBA00022840"/>
    </source>
</evidence>
<dbReference type="CDD" id="cd00082">
    <property type="entry name" value="HisKA"/>
    <property type="match status" value="1"/>
</dbReference>
<evidence type="ECO:0000256" key="8">
    <source>
        <dbReference type="ARBA" id="ARBA00022777"/>
    </source>
</evidence>
<proteinExistence type="predicted"/>
<reference evidence="18 19" key="1">
    <citation type="journal article" date="2020" name="ISME J.">
        <title>Comparative genomics reveals insights into cyanobacterial evolution and habitat adaptation.</title>
        <authorList>
            <person name="Chen M.Y."/>
            <person name="Teng W.K."/>
            <person name="Zhao L."/>
            <person name="Hu C.X."/>
            <person name="Zhou Y.K."/>
            <person name="Han B.P."/>
            <person name="Song L.R."/>
            <person name="Shu W.S."/>
        </authorList>
    </citation>
    <scope>NUCLEOTIDE SEQUENCE [LARGE SCALE GENOMIC DNA]</scope>
    <source>
        <strain evidence="18 19">FACHB-1050</strain>
    </source>
</reference>
<name>A0ABR8CJ95_9CYAN</name>
<dbReference type="Gene3D" id="3.30.565.10">
    <property type="entry name" value="Histidine kinase-like ATPase, C-terminal domain"/>
    <property type="match status" value="1"/>
</dbReference>
<keyword evidence="12" id="KW-0472">Membrane</keyword>
<dbReference type="Pfam" id="PF08448">
    <property type="entry name" value="PAS_4"/>
    <property type="match status" value="1"/>
</dbReference>
<dbReference type="RefSeq" id="WP_190581882.1">
    <property type="nucleotide sequence ID" value="NZ_CAWPQU010000055.1"/>
</dbReference>
<dbReference type="SUPFAM" id="SSF47384">
    <property type="entry name" value="Homodimeric domain of signal transducing histidine kinase"/>
    <property type="match status" value="1"/>
</dbReference>
<dbReference type="PRINTS" id="PR00344">
    <property type="entry name" value="BCTRLSENSOR"/>
</dbReference>
<feature type="domain" description="Histidine kinase" evidence="15">
    <location>
        <begin position="277"/>
        <end position="502"/>
    </location>
</feature>
<dbReference type="EMBL" id="JACJQY010000059">
    <property type="protein sequence ID" value="MBD2319649.1"/>
    <property type="molecule type" value="Genomic_DNA"/>
</dbReference>
<dbReference type="Gene3D" id="3.30.450.20">
    <property type="entry name" value="PAS domain"/>
    <property type="match status" value="1"/>
</dbReference>
<feature type="modified residue" description="4-aspartylphosphate" evidence="14">
    <location>
        <position position="585"/>
    </location>
</feature>
<feature type="domain" description="Response regulatory" evidence="16">
    <location>
        <begin position="5"/>
        <end position="121"/>
    </location>
</feature>
<dbReference type="InterPro" id="IPR011006">
    <property type="entry name" value="CheY-like_superfamily"/>
</dbReference>
<feature type="domain" description="HPt" evidence="17">
    <location>
        <begin position="689"/>
        <end position="782"/>
    </location>
</feature>
<sequence length="788" mass="87741">MNLASVLIIDDEADNFDVIETILGDRDYQLHYAASGQDAIAYLDTFQPDLILLDVMMPVMDGIEVCERIKALPEWQAVPIIMVTALNSKEDLARCMNAGADDFISKPLNSLEFRARVSSMLRIKEQHDRLERTNALIHAQLEASLEGIIAVDEQGRLVAYNQKICEICDLNAITSESTYQDLPLLPLLQAADFPHAITQILEETYDEPDQVIHGEVVINALTYEYFSSSVTSPSGRFWGFVWRFRDITDRKQYETNLQKSKEVAEAALRVKSDFLAMMSHEIRTPINGVLGMTELLATTSLDSEQNKFVQSIQTSGEILLTVINDILDFSKLESEKLLLEHLPIDVHGIIADTCALMSQQAESKGIGLDYQIDPQTPAYILGDPIRLRQILLNLANNAVKFTHKGAVRLAVSVSPETSLQTENQVGLLFEVQDSGIGLSSDQLQKLFQPFTQASIATARQYGGTGLGLVICQKLVQMMGGKIWAESSLANGSSFFFVLPVSVTNEPPQSMIPLERRSVLRHAKSLSTDLATQLPLHILVAEDNLINQEMVLAMLSKMGYTPLIVNDGIEALEAIKSNTFNIVFLDVQMPRLNGLETATCIVEDWAKLSNNPSRPILIAMTTSAMQGDREMCLAAGMDDYISKPVSFDTLQRIIERWGNLPKGIEVQQDTIHLNTDFDDHALQEIEKVSLTLPKRMINIFLYEECPVLLAKLRQAIFDQDASQIEYVAHTLKGSSVMLGAKAFSEICFGLEVAGRNHQLEDSDRLMTEIDQSFPLVVAYLEDYLTKNSS</sequence>
<feature type="domain" description="Response regulatory" evidence="16">
    <location>
        <begin position="536"/>
        <end position="657"/>
    </location>
</feature>
<evidence type="ECO:0000256" key="2">
    <source>
        <dbReference type="ARBA" id="ARBA00004651"/>
    </source>
</evidence>
<keyword evidence="5 14" id="KW-0597">Phosphoprotein</keyword>
<dbReference type="PANTHER" id="PTHR45339:SF1">
    <property type="entry name" value="HYBRID SIGNAL TRANSDUCTION HISTIDINE KINASE J"/>
    <property type="match status" value="1"/>
</dbReference>
<gene>
    <name evidence="18" type="ORF">H6G05_22780</name>
</gene>
<dbReference type="InterPro" id="IPR036097">
    <property type="entry name" value="HisK_dim/P_sf"/>
</dbReference>
<dbReference type="SUPFAM" id="SSF55785">
    <property type="entry name" value="PYP-like sensor domain (PAS domain)"/>
    <property type="match status" value="1"/>
</dbReference>
<dbReference type="Pfam" id="PF00072">
    <property type="entry name" value="Response_reg"/>
    <property type="match status" value="2"/>
</dbReference>
<keyword evidence="10" id="KW-1133">Transmembrane helix</keyword>
<evidence type="ECO:0000256" key="14">
    <source>
        <dbReference type="PROSITE-ProRule" id="PRU00169"/>
    </source>
</evidence>
<evidence type="ECO:0000313" key="18">
    <source>
        <dbReference type="EMBL" id="MBD2319649.1"/>
    </source>
</evidence>
<dbReference type="CDD" id="cd17546">
    <property type="entry name" value="REC_hyHK_CKI1_RcsC-like"/>
    <property type="match status" value="1"/>
</dbReference>
<dbReference type="SMART" id="SM00388">
    <property type="entry name" value="HisKA"/>
    <property type="match status" value="1"/>
</dbReference>
<dbReference type="Gene3D" id="3.40.50.2300">
    <property type="match status" value="2"/>
</dbReference>
<dbReference type="InterPro" id="IPR003594">
    <property type="entry name" value="HATPase_dom"/>
</dbReference>
<dbReference type="InterPro" id="IPR005467">
    <property type="entry name" value="His_kinase_dom"/>
</dbReference>
<dbReference type="CDD" id="cd00088">
    <property type="entry name" value="HPT"/>
    <property type="match status" value="1"/>
</dbReference>
<comment type="catalytic activity">
    <reaction evidence="1">
        <text>ATP + protein L-histidine = ADP + protein N-phospho-L-histidine.</text>
        <dbReference type="EC" id="2.7.13.3"/>
    </reaction>
</comment>
<dbReference type="Pfam" id="PF01627">
    <property type="entry name" value="Hpt"/>
    <property type="match status" value="1"/>
</dbReference>
<dbReference type="Proteomes" id="UP000618445">
    <property type="component" value="Unassembled WGS sequence"/>
</dbReference>
<dbReference type="PROSITE" id="PS50109">
    <property type="entry name" value="HIS_KIN"/>
    <property type="match status" value="1"/>
</dbReference>
<dbReference type="SUPFAM" id="SSF47226">
    <property type="entry name" value="Histidine-containing phosphotransfer domain, HPT domain"/>
    <property type="match status" value="1"/>
</dbReference>
<keyword evidence="9" id="KW-0067">ATP-binding</keyword>
<evidence type="ECO:0000259" key="17">
    <source>
        <dbReference type="PROSITE" id="PS50894"/>
    </source>
</evidence>
<accession>A0ABR8CJ95</accession>
<dbReference type="Gene3D" id="1.10.287.130">
    <property type="match status" value="1"/>
</dbReference>
<protein>
    <recommendedName>
        <fullName evidence="3">histidine kinase</fullName>
        <ecNumber evidence="3">2.7.13.3</ecNumber>
    </recommendedName>
</protein>
<dbReference type="InterPro" id="IPR001789">
    <property type="entry name" value="Sig_transdc_resp-reg_receiver"/>
</dbReference>
<evidence type="ECO:0000256" key="12">
    <source>
        <dbReference type="ARBA" id="ARBA00023136"/>
    </source>
</evidence>
<evidence type="ECO:0000259" key="16">
    <source>
        <dbReference type="PROSITE" id="PS50110"/>
    </source>
</evidence>
<dbReference type="CDD" id="cd16922">
    <property type="entry name" value="HATPase_EvgS-ArcB-TorS-like"/>
    <property type="match status" value="1"/>
</dbReference>
<dbReference type="Gene3D" id="1.20.120.160">
    <property type="entry name" value="HPT domain"/>
    <property type="match status" value="1"/>
</dbReference>
<evidence type="ECO:0000256" key="5">
    <source>
        <dbReference type="ARBA" id="ARBA00022553"/>
    </source>
</evidence>
<evidence type="ECO:0000256" key="10">
    <source>
        <dbReference type="ARBA" id="ARBA00022989"/>
    </source>
</evidence>
<dbReference type="EC" id="2.7.13.3" evidence="3"/>
<dbReference type="Pfam" id="PF00512">
    <property type="entry name" value="HisKA"/>
    <property type="match status" value="1"/>
</dbReference>
<evidence type="ECO:0000256" key="1">
    <source>
        <dbReference type="ARBA" id="ARBA00000085"/>
    </source>
</evidence>
<dbReference type="InterPro" id="IPR004358">
    <property type="entry name" value="Sig_transdc_His_kin-like_C"/>
</dbReference>
<comment type="subcellular location">
    <subcellularLocation>
        <location evidence="2">Cell membrane</location>
        <topology evidence="2">Multi-pass membrane protein</topology>
    </subcellularLocation>
</comment>
<comment type="caution">
    <text evidence="18">The sequence shown here is derived from an EMBL/GenBank/DDBJ whole genome shotgun (WGS) entry which is preliminary data.</text>
</comment>
<evidence type="ECO:0000256" key="13">
    <source>
        <dbReference type="PROSITE-ProRule" id="PRU00110"/>
    </source>
</evidence>
<feature type="modified residue" description="4-aspartylphosphate" evidence="14">
    <location>
        <position position="54"/>
    </location>
</feature>
<dbReference type="InterPro" id="IPR035965">
    <property type="entry name" value="PAS-like_dom_sf"/>
</dbReference>
<evidence type="ECO:0000256" key="6">
    <source>
        <dbReference type="ARBA" id="ARBA00022692"/>
    </source>
</evidence>
<dbReference type="PROSITE" id="PS50110">
    <property type="entry name" value="RESPONSE_REGULATORY"/>
    <property type="match status" value="2"/>
</dbReference>
<keyword evidence="19" id="KW-1185">Reference proteome</keyword>
<keyword evidence="7" id="KW-0547">Nucleotide-binding</keyword>
<dbReference type="InterPro" id="IPR036890">
    <property type="entry name" value="HATPase_C_sf"/>
</dbReference>
<dbReference type="SUPFAM" id="SSF55874">
    <property type="entry name" value="ATPase domain of HSP90 chaperone/DNA topoisomerase II/histidine kinase"/>
    <property type="match status" value="1"/>
</dbReference>
<dbReference type="PROSITE" id="PS50894">
    <property type="entry name" value="HPT"/>
    <property type="match status" value="1"/>
</dbReference>
<evidence type="ECO:0000256" key="4">
    <source>
        <dbReference type="ARBA" id="ARBA00022475"/>
    </source>
</evidence>
<keyword evidence="4" id="KW-1003">Cell membrane</keyword>
<organism evidence="18 19">
    <name type="scientific">Phormidium tenue FACHB-1050</name>
    <dbReference type="NCBI Taxonomy" id="2692857"/>
    <lineage>
        <taxon>Bacteria</taxon>
        <taxon>Bacillati</taxon>
        <taxon>Cyanobacteriota</taxon>
        <taxon>Cyanophyceae</taxon>
        <taxon>Oscillatoriophycideae</taxon>
        <taxon>Oscillatoriales</taxon>
        <taxon>Oscillatoriaceae</taxon>
        <taxon>Phormidium</taxon>
    </lineage>
</organism>
<dbReference type="SMART" id="SM00387">
    <property type="entry name" value="HATPase_c"/>
    <property type="match status" value="1"/>
</dbReference>
<evidence type="ECO:0000256" key="3">
    <source>
        <dbReference type="ARBA" id="ARBA00012438"/>
    </source>
</evidence>
<feature type="modified residue" description="Phosphohistidine" evidence="13">
    <location>
        <position position="728"/>
    </location>
</feature>
<dbReference type="InterPro" id="IPR013656">
    <property type="entry name" value="PAS_4"/>
</dbReference>
<dbReference type="SUPFAM" id="SSF52172">
    <property type="entry name" value="CheY-like"/>
    <property type="match status" value="2"/>
</dbReference>
<evidence type="ECO:0000259" key="15">
    <source>
        <dbReference type="PROSITE" id="PS50109"/>
    </source>
</evidence>
<dbReference type="Pfam" id="PF02518">
    <property type="entry name" value="HATPase_c"/>
    <property type="match status" value="1"/>
</dbReference>
<keyword evidence="6" id="KW-0812">Transmembrane</keyword>
<evidence type="ECO:0000256" key="11">
    <source>
        <dbReference type="ARBA" id="ARBA00023012"/>
    </source>
</evidence>
<dbReference type="InterPro" id="IPR003661">
    <property type="entry name" value="HisK_dim/P_dom"/>
</dbReference>
<dbReference type="SMART" id="SM00448">
    <property type="entry name" value="REC"/>
    <property type="match status" value="2"/>
</dbReference>
<keyword evidence="11" id="KW-0902">Two-component regulatory system</keyword>